<accession>A0A239FDM3</accession>
<feature type="domain" description="Tetracycline repressor TetR C-terminal" evidence="3">
    <location>
        <begin position="11"/>
        <end position="145"/>
    </location>
</feature>
<protein>
    <submittedName>
        <fullName evidence="4">Tetracyclin repressor, C-terminal all-alpha domain</fullName>
    </submittedName>
</protein>
<organism evidence="4 5">
    <name type="scientific">Actinoplanes regularis</name>
    <dbReference type="NCBI Taxonomy" id="52697"/>
    <lineage>
        <taxon>Bacteria</taxon>
        <taxon>Bacillati</taxon>
        <taxon>Actinomycetota</taxon>
        <taxon>Actinomycetes</taxon>
        <taxon>Micromonosporales</taxon>
        <taxon>Micromonosporaceae</taxon>
        <taxon>Actinoplanes</taxon>
    </lineage>
</organism>
<reference evidence="4 5" key="1">
    <citation type="submission" date="2017-06" db="EMBL/GenBank/DDBJ databases">
        <authorList>
            <person name="Kim H.J."/>
            <person name="Triplett B.A."/>
        </authorList>
    </citation>
    <scope>NUCLEOTIDE SEQUENCE [LARGE SCALE GENOMIC DNA]</scope>
    <source>
        <strain evidence="4 5">DSM 43151</strain>
    </source>
</reference>
<keyword evidence="5" id="KW-1185">Reference proteome</keyword>
<dbReference type="Proteomes" id="UP000198415">
    <property type="component" value="Unassembled WGS sequence"/>
</dbReference>
<evidence type="ECO:0000256" key="2">
    <source>
        <dbReference type="ARBA" id="ARBA00023163"/>
    </source>
</evidence>
<evidence type="ECO:0000256" key="1">
    <source>
        <dbReference type="ARBA" id="ARBA00023015"/>
    </source>
</evidence>
<dbReference type="InterPro" id="IPR036271">
    <property type="entry name" value="Tet_transcr_reg_TetR-rel_C_sf"/>
</dbReference>
<dbReference type="GO" id="GO:0045892">
    <property type="term" value="P:negative regulation of DNA-templated transcription"/>
    <property type="evidence" value="ECO:0007669"/>
    <property type="project" value="InterPro"/>
</dbReference>
<proteinExistence type="predicted"/>
<gene>
    <name evidence="4" type="ORF">SAMN06264365_11826</name>
</gene>
<dbReference type="Gene3D" id="1.10.357.10">
    <property type="entry name" value="Tetracycline Repressor, domain 2"/>
    <property type="match status" value="1"/>
</dbReference>
<dbReference type="Pfam" id="PF02909">
    <property type="entry name" value="TetR_C_1"/>
    <property type="match status" value="1"/>
</dbReference>
<name>A0A239FDM3_9ACTN</name>
<keyword evidence="1" id="KW-0805">Transcription regulation</keyword>
<dbReference type="AlphaFoldDB" id="A0A239FDM3"/>
<evidence type="ECO:0000313" key="5">
    <source>
        <dbReference type="Proteomes" id="UP000198415"/>
    </source>
</evidence>
<dbReference type="InterPro" id="IPR004111">
    <property type="entry name" value="Repressor_TetR_C"/>
</dbReference>
<sequence length="154" mass="16480">MEKAAGDEDPARAIRALALGIFEAIDAHPWVGTQLSREPFQPAVLRIWKSVGVQLHRLGVTGTALPDAGAALVNYVLGAAAQYAMGARRAQDDAARKEYLERLAAEWARHDDHPLVRESASLLREHDDREQFLAGVDIFLAGVSSRAAGGSGAA</sequence>
<dbReference type="SUPFAM" id="SSF48498">
    <property type="entry name" value="Tetracyclin repressor-like, C-terminal domain"/>
    <property type="match status" value="1"/>
</dbReference>
<evidence type="ECO:0000259" key="3">
    <source>
        <dbReference type="Pfam" id="PF02909"/>
    </source>
</evidence>
<evidence type="ECO:0000313" key="4">
    <source>
        <dbReference type="EMBL" id="SNS54851.1"/>
    </source>
</evidence>
<keyword evidence="2" id="KW-0804">Transcription</keyword>
<dbReference type="EMBL" id="FZNR01000018">
    <property type="protein sequence ID" value="SNS54851.1"/>
    <property type="molecule type" value="Genomic_DNA"/>
</dbReference>